<dbReference type="AlphaFoldDB" id="A0A0P9DB31"/>
<dbReference type="Proteomes" id="UP000050509">
    <property type="component" value="Unassembled WGS sequence"/>
</dbReference>
<organism evidence="2 3">
    <name type="scientific">Kouleothrix aurantiaca</name>
    <dbReference type="NCBI Taxonomy" id="186479"/>
    <lineage>
        <taxon>Bacteria</taxon>
        <taxon>Bacillati</taxon>
        <taxon>Chloroflexota</taxon>
        <taxon>Chloroflexia</taxon>
        <taxon>Chloroflexales</taxon>
        <taxon>Roseiflexineae</taxon>
        <taxon>Roseiflexaceae</taxon>
        <taxon>Kouleothrix</taxon>
    </lineage>
</organism>
<dbReference type="InterPro" id="IPR005158">
    <property type="entry name" value="BTAD"/>
</dbReference>
<dbReference type="SUPFAM" id="SSF48452">
    <property type="entry name" value="TPR-like"/>
    <property type="match status" value="1"/>
</dbReference>
<gene>
    <name evidence="2" type="ORF">SE17_00930</name>
</gene>
<dbReference type="EMBL" id="LJCR01000008">
    <property type="protein sequence ID" value="KPV54900.1"/>
    <property type="molecule type" value="Genomic_DNA"/>
</dbReference>
<dbReference type="SMART" id="SM01043">
    <property type="entry name" value="BTAD"/>
    <property type="match status" value="1"/>
</dbReference>
<evidence type="ECO:0000313" key="3">
    <source>
        <dbReference type="Proteomes" id="UP000050509"/>
    </source>
</evidence>
<evidence type="ECO:0000259" key="1">
    <source>
        <dbReference type="SMART" id="SM01043"/>
    </source>
</evidence>
<dbReference type="Gene3D" id="1.25.40.10">
    <property type="entry name" value="Tetratricopeptide repeat domain"/>
    <property type="match status" value="1"/>
</dbReference>
<accession>A0A0P9DB31</accession>
<evidence type="ECO:0000313" key="2">
    <source>
        <dbReference type="EMBL" id="KPV54900.1"/>
    </source>
</evidence>
<reference evidence="2 3" key="1">
    <citation type="submission" date="2015-09" db="EMBL/GenBank/DDBJ databases">
        <title>Draft genome sequence of Kouleothrix aurantiaca JCM 19913.</title>
        <authorList>
            <person name="Hemp J."/>
        </authorList>
    </citation>
    <scope>NUCLEOTIDE SEQUENCE [LARGE SCALE GENOMIC DNA]</scope>
    <source>
        <strain evidence="2 3">COM-B</strain>
    </source>
</reference>
<dbReference type="InterPro" id="IPR011990">
    <property type="entry name" value="TPR-like_helical_dom_sf"/>
</dbReference>
<dbReference type="InterPro" id="IPR051677">
    <property type="entry name" value="AfsR-DnrI-RedD_regulator"/>
</dbReference>
<name>A0A0P9DB31_9CHLR</name>
<sequence length="125" mass="14756">MRSYDLAAQLYRGDMQVAADVQAVMERERLRARYLTLLAQLAEYNYQQGAYSVVLAYLWRLLEHDAYREDAHRLVMRCYVRRGERAAALHHYQICMDVLRTEFDAVPETATLILFEQIRLTPDQI</sequence>
<comment type="caution">
    <text evidence="2">The sequence shown here is derived from an EMBL/GenBank/DDBJ whole genome shotgun (WGS) entry which is preliminary data.</text>
</comment>
<feature type="domain" description="Bacterial transcriptional activator" evidence="1">
    <location>
        <begin position="4"/>
        <end position="119"/>
    </location>
</feature>
<dbReference type="Pfam" id="PF03704">
    <property type="entry name" value="BTAD"/>
    <property type="match status" value="1"/>
</dbReference>
<protein>
    <recommendedName>
        <fullName evidence="1">Bacterial transcriptional activator domain-containing protein</fullName>
    </recommendedName>
</protein>
<dbReference type="PANTHER" id="PTHR35807">
    <property type="entry name" value="TRANSCRIPTIONAL REGULATOR REDD-RELATED"/>
    <property type="match status" value="1"/>
</dbReference>
<keyword evidence="3" id="KW-1185">Reference proteome</keyword>
<proteinExistence type="predicted"/>